<proteinExistence type="predicted"/>
<dbReference type="AlphaFoldDB" id="A0AAD8W3I5"/>
<evidence type="ECO:0000313" key="2">
    <source>
        <dbReference type="Proteomes" id="UP001231189"/>
    </source>
</evidence>
<dbReference type="PANTHER" id="PTHR33116">
    <property type="entry name" value="REVERSE TRANSCRIPTASE ZINC-BINDING DOMAIN-CONTAINING PROTEIN-RELATED-RELATED"/>
    <property type="match status" value="1"/>
</dbReference>
<protein>
    <submittedName>
        <fullName evidence="1">Uncharacterized protein</fullName>
    </submittedName>
</protein>
<evidence type="ECO:0000313" key="1">
    <source>
        <dbReference type="EMBL" id="KAK1631503.1"/>
    </source>
</evidence>
<reference evidence="1" key="1">
    <citation type="submission" date="2023-07" db="EMBL/GenBank/DDBJ databases">
        <title>A chromosome-level genome assembly of Lolium multiflorum.</title>
        <authorList>
            <person name="Chen Y."/>
            <person name="Copetti D."/>
            <person name="Kolliker R."/>
            <person name="Studer B."/>
        </authorList>
    </citation>
    <scope>NUCLEOTIDE SEQUENCE</scope>
    <source>
        <strain evidence="1">02402/16</strain>
        <tissue evidence="1">Leaf</tissue>
    </source>
</reference>
<accession>A0AAD8W3I5</accession>
<gene>
    <name evidence="1" type="ORF">QYE76_005818</name>
</gene>
<keyword evidence="2" id="KW-1185">Reference proteome</keyword>
<sequence>MDLQNLLNVLQCPIKNFLVQYLGLPLSLVRLSKRDLQPLVDKVAAHVPRWKAGMLERSGRLVLVDSTLTATPIYHLLSLDLPPWFFDKVNKLLRGFFWSASTEARRGQCAVAWDMICSPKILGGLGVKNLRLLNLALRTRWHWLELEDQGKPWKGLQFALPQQAEEVFRAAISCQLGDGKRLKFWVDPWIQNHSDAQFAPNLMKHIKPANLQASVAQALPGNEWAHMIKGTPSVQALVEYMDLWEACMSMKNYLMRLAGALHPMQLTLRSLYTTCSSSAELRCLAPRNYGRRVHHSNIKSTRGWHLRTGCGRLIASPGEGCSIRMYAPYAARRRKRWSI</sequence>
<dbReference type="EMBL" id="JAUUTY010000005">
    <property type="protein sequence ID" value="KAK1631503.1"/>
    <property type="molecule type" value="Genomic_DNA"/>
</dbReference>
<dbReference type="PANTHER" id="PTHR33116:SF78">
    <property type="entry name" value="OS12G0587133 PROTEIN"/>
    <property type="match status" value="1"/>
</dbReference>
<dbReference type="Proteomes" id="UP001231189">
    <property type="component" value="Unassembled WGS sequence"/>
</dbReference>
<organism evidence="1 2">
    <name type="scientific">Lolium multiflorum</name>
    <name type="common">Italian ryegrass</name>
    <name type="synonym">Lolium perenne subsp. multiflorum</name>
    <dbReference type="NCBI Taxonomy" id="4521"/>
    <lineage>
        <taxon>Eukaryota</taxon>
        <taxon>Viridiplantae</taxon>
        <taxon>Streptophyta</taxon>
        <taxon>Embryophyta</taxon>
        <taxon>Tracheophyta</taxon>
        <taxon>Spermatophyta</taxon>
        <taxon>Magnoliopsida</taxon>
        <taxon>Liliopsida</taxon>
        <taxon>Poales</taxon>
        <taxon>Poaceae</taxon>
        <taxon>BOP clade</taxon>
        <taxon>Pooideae</taxon>
        <taxon>Poodae</taxon>
        <taxon>Poeae</taxon>
        <taxon>Poeae Chloroplast Group 2 (Poeae type)</taxon>
        <taxon>Loliodinae</taxon>
        <taxon>Loliinae</taxon>
        <taxon>Lolium</taxon>
    </lineage>
</organism>
<name>A0AAD8W3I5_LOLMU</name>
<comment type="caution">
    <text evidence="1">The sequence shown here is derived from an EMBL/GenBank/DDBJ whole genome shotgun (WGS) entry which is preliminary data.</text>
</comment>